<dbReference type="GO" id="GO:0000435">
    <property type="term" value="P:positive regulation of transcription from RNA polymerase II promoter by galactose"/>
    <property type="evidence" value="ECO:0007669"/>
    <property type="project" value="TreeGrafter"/>
</dbReference>
<dbReference type="GO" id="GO:0000981">
    <property type="term" value="F:DNA-binding transcription factor activity, RNA polymerase II-specific"/>
    <property type="evidence" value="ECO:0007669"/>
    <property type="project" value="InterPro"/>
</dbReference>
<keyword evidence="3" id="KW-0804">Transcription</keyword>
<evidence type="ECO:0000313" key="8">
    <source>
        <dbReference type="Proteomes" id="UP000481861"/>
    </source>
</evidence>
<gene>
    <name evidence="7" type="ORF">BDV95DRAFT_592902</name>
</gene>
<organism evidence="7 8">
    <name type="scientific">Massariosphaeria phaeospora</name>
    <dbReference type="NCBI Taxonomy" id="100035"/>
    <lineage>
        <taxon>Eukaryota</taxon>
        <taxon>Fungi</taxon>
        <taxon>Dikarya</taxon>
        <taxon>Ascomycota</taxon>
        <taxon>Pezizomycotina</taxon>
        <taxon>Dothideomycetes</taxon>
        <taxon>Pleosporomycetidae</taxon>
        <taxon>Pleosporales</taxon>
        <taxon>Pleosporales incertae sedis</taxon>
        <taxon>Massariosphaeria</taxon>
    </lineage>
</organism>
<evidence type="ECO:0000256" key="3">
    <source>
        <dbReference type="ARBA" id="ARBA00023163"/>
    </source>
</evidence>
<feature type="domain" description="Zn(2)-C6 fungal-type" evidence="6">
    <location>
        <begin position="37"/>
        <end position="66"/>
    </location>
</feature>
<dbReference type="CDD" id="cd12148">
    <property type="entry name" value="fungal_TF_MHR"/>
    <property type="match status" value="1"/>
</dbReference>
<keyword evidence="4" id="KW-0539">Nucleus</keyword>
<dbReference type="PROSITE" id="PS50048">
    <property type="entry name" value="ZN2_CY6_FUNGAL_2"/>
    <property type="match status" value="1"/>
</dbReference>
<dbReference type="OrthoDB" id="2283488at2759"/>
<sequence>MFASFLATPEATPERHDSTGPTSNNPRRPKRQQVARACVYCRTYRIKCDAGLPCRNCKAQGRKCSADQGKDEVRTFPLAIKEIDRLKERVKELEEKLRTCQTEPQVDMPEDDNPSKVTQSLPANLDPLNQHGGNRKYYNWDVVSTRTASSNEQCYGSSSSFYFISQMTAYLDTALQQRHSQIQLQTASGCFSSPVNAGKRGFAHSLLNLEQPVAEYCLTRLQEEYFVSLYWTSYHCVYPVIDSAEFAAHHRSLWETSATIRQPSALVDIVLAISMQYAATSTPSFPARPDLQHIYLGDPTIAGRWFYRRCQSFLTDELEGPSITTFQCYLLSVVWLCNASFQNMAHSVMAIGIRTGIILGLHLEPPEHLPPAIRQFRKRLWWTMYTLEMKFAMDLGRPLAVNISQVNCGLPDEPQNLDVTHLRQEPHLTSFSIQFIKLILATRGIYITFYHKCGEILGKTDQRNLSQDRASLEACAAFLKTKASYLHTWLQQVPEALKTPRTSMGEPFTTDRSTLDFQAFDHHPAGNHFPRQALFLELLYHSLSMNLYRPFITFHASRPTSTRPSVVESHALSCVNHAITITSIIDQVLEELGAQCQWNETFQWQWNALLSLIGYILAYPAGPATPTARRALSTSITVFERLSRSFASAVSAADVARDLAAKADLLVDRYRASLGLGSQAVSSSAPVPPVPCLSAPDHHPGMETPGLALDDGSGSNLLSAHTDDQTAVFPNSLMSSSAFTFTFDSFSGLRDGGTEGETVLDWLDFGDMEEI</sequence>
<dbReference type="Gene3D" id="4.10.240.10">
    <property type="entry name" value="Zn(2)-C6 fungal-type DNA-binding domain"/>
    <property type="match status" value="1"/>
</dbReference>
<dbReference type="EMBL" id="JAADJZ010000007">
    <property type="protein sequence ID" value="KAF2873553.1"/>
    <property type="molecule type" value="Genomic_DNA"/>
</dbReference>
<evidence type="ECO:0000256" key="5">
    <source>
        <dbReference type="SAM" id="MobiDB-lite"/>
    </source>
</evidence>
<dbReference type="GO" id="GO:0005634">
    <property type="term" value="C:nucleus"/>
    <property type="evidence" value="ECO:0007669"/>
    <property type="project" value="TreeGrafter"/>
</dbReference>
<evidence type="ECO:0000313" key="7">
    <source>
        <dbReference type="EMBL" id="KAF2873553.1"/>
    </source>
</evidence>
<dbReference type="GO" id="GO:0000978">
    <property type="term" value="F:RNA polymerase II cis-regulatory region sequence-specific DNA binding"/>
    <property type="evidence" value="ECO:0007669"/>
    <property type="project" value="TreeGrafter"/>
</dbReference>
<dbReference type="Proteomes" id="UP000481861">
    <property type="component" value="Unassembled WGS sequence"/>
</dbReference>
<dbReference type="SMART" id="SM00066">
    <property type="entry name" value="GAL4"/>
    <property type="match status" value="1"/>
</dbReference>
<accession>A0A7C8IDI1</accession>
<dbReference type="CDD" id="cd00067">
    <property type="entry name" value="GAL4"/>
    <property type="match status" value="1"/>
</dbReference>
<feature type="region of interest" description="Disordered" evidence="5">
    <location>
        <begin position="1"/>
        <end position="31"/>
    </location>
</feature>
<keyword evidence="2" id="KW-0805">Transcription regulation</keyword>
<keyword evidence="1" id="KW-0479">Metal-binding</keyword>
<evidence type="ECO:0000256" key="1">
    <source>
        <dbReference type="ARBA" id="ARBA00022723"/>
    </source>
</evidence>
<dbReference type="SUPFAM" id="SSF57701">
    <property type="entry name" value="Zn2/Cys6 DNA-binding domain"/>
    <property type="match status" value="1"/>
</dbReference>
<dbReference type="PANTHER" id="PTHR47424:SF12">
    <property type="entry name" value="TRANSCRIPTION FACTOR ASQA"/>
    <property type="match status" value="1"/>
</dbReference>
<dbReference type="InterPro" id="IPR051127">
    <property type="entry name" value="Fungal_SecMet_Regulators"/>
</dbReference>
<dbReference type="GO" id="GO:0006351">
    <property type="term" value="P:DNA-templated transcription"/>
    <property type="evidence" value="ECO:0007669"/>
    <property type="project" value="InterPro"/>
</dbReference>
<proteinExistence type="predicted"/>
<protein>
    <submittedName>
        <fullName evidence="7">Fungal-specific transcription factor domain-containing protein</fullName>
    </submittedName>
</protein>
<comment type="caution">
    <text evidence="7">The sequence shown here is derived from an EMBL/GenBank/DDBJ whole genome shotgun (WGS) entry which is preliminary data.</text>
</comment>
<dbReference type="InterPro" id="IPR036864">
    <property type="entry name" value="Zn2-C6_fun-type_DNA-bd_sf"/>
</dbReference>
<keyword evidence="8" id="KW-1185">Reference proteome</keyword>
<evidence type="ECO:0000259" key="6">
    <source>
        <dbReference type="PROSITE" id="PS50048"/>
    </source>
</evidence>
<dbReference type="GO" id="GO:0008270">
    <property type="term" value="F:zinc ion binding"/>
    <property type="evidence" value="ECO:0007669"/>
    <property type="project" value="InterPro"/>
</dbReference>
<feature type="region of interest" description="Disordered" evidence="5">
    <location>
        <begin position="100"/>
        <end position="119"/>
    </location>
</feature>
<name>A0A7C8IDI1_9PLEO</name>
<evidence type="ECO:0000256" key="2">
    <source>
        <dbReference type="ARBA" id="ARBA00023015"/>
    </source>
</evidence>
<dbReference type="AlphaFoldDB" id="A0A7C8IDI1"/>
<dbReference type="PANTHER" id="PTHR47424">
    <property type="entry name" value="REGULATORY PROTEIN GAL4"/>
    <property type="match status" value="1"/>
</dbReference>
<dbReference type="SMART" id="SM00906">
    <property type="entry name" value="Fungal_trans"/>
    <property type="match status" value="1"/>
</dbReference>
<dbReference type="Pfam" id="PF00172">
    <property type="entry name" value="Zn_clus"/>
    <property type="match status" value="1"/>
</dbReference>
<dbReference type="InterPro" id="IPR007219">
    <property type="entry name" value="XnlR_reg_dom"/>
</dbReference>
<dbReference type="Pfam" id="PF04082">
    <property type="entry name" value="Fungal_trans"/>
    <property type="match status" value="1"/>
</dbReference>
<dbReference type="InterPro" id="IPR001138">
    <property type="entry name" value="Zn2Cys6_DnaBD"/>
</dbReference>
<evidence type="ECO:0000256" key="4">
    <source>
        <dbReference type="ARBA" id="ARBA00023242"/>
    </source>
</evidence>
<dbReference type="PROSITE" id="PS00463">
    <property type="entry name" value="ZN2_CY6_FUNGAL_1"/>
    <property type="match status" value="1"/>
</dbReference>
<reference evidence="7 8" key="1">
    <citation type="submission" date="2020-01" db="EMBL/GenBank/DDBJ databases">
        <authorList>
            <consortium name="DOE Joint Genome Institute"/>
            <person name="Haridas S."/>
            <person name="Albert R."/>
            <person name="Binder M."/>
            <person name="Bloem J."/>
            <person name="Labutti K."/>
            <person name="Salamov A."/>
            <person name="Andreopoulos B."/>
            <person name="Baker S.E."/>
            <person name="Barry K."/>
            <person name="Bills G."/>
            <person name="Bluhm B.H."/>
            <person name="Cannon C."/>
            <person name="Castanera R."/>
            <person name="Culley D.E."/>
            <person name="Daum C."/>
            <person name="Ezra D."/>
            <person name="Gonzalez J.B."/>
            <person name="Henrissat B."/>
            <person name="Kuo A."/>
            <person name="Liang C."/>
            <person name="Lipzen A."/>
            <person name="Lutzoni F."/>
            <person name="Magnuson J."/>
            <person name="Mondo S."/>
            <person name="Nolan M."/>
            <person name="Ohm R."/>
            <person name="Pangilinan J."/>
            <person name="Park H.-J.H."/>
            <person name="Ramirez L."/>
            <person name="Alfaro M."/>
            <person name="Sun H."/>
            <person name="Tritt A."/>
            <person name="Yoshinaga Y."/>
            <person name="Zwiers L.-H.L."/>
            <person name="Turgeon B.G."/>
            <person name="Goodwin S.B."/>
            <person name="Spatafora J.W."/>
            <person name="Crous P.W."/>
            <person name="Grigoriev I.V."/>
        </authorList>
    </citation>
    <scope>NUCLEOTIDE SEQUENCE [LARGE SCALE GENOMIC DNA]</scope>
    <source>
        <strain evidence="7 8">CBS 611.86</strain>
    </source>
</reference>